<reference evidence="6 7" key="1">
    <citation type="journal article" date="2019" name="New Phytol.">
        <title>Comparative genomics reveals unique wood-decay strategies and fruiting body development in the Schizophyllaceae.</title>
        <authorList>
            <person name="Almasi E."/>
            <person name="Sahu N."/>
            <person name="Krizsan K."/>
            <person name="Balint B."/>
            <person name="Kovacs G.M."/>
            <person name="Kiss B."/>
            <person name="Cseklye J."/>
            <person name="Drula E."/>
            <person name="Henrissat B."/>
            <person name="Nagy I."/>
            <person name="Chovatia M."/>
            <person name="Adam C."/>
            <person name="LaButti K."/>
            <person name="Lipzen A."/>
            <person name="Riley R."/>
            <person name="Grigoriev I.V."/>
            <person name="Nagy L.G."/>
        </authorList>
    </citation>
    <scope>NUCLEOTIDE SEQUENCE [LARGE SCALE GENOMIC DNA]</scope>
    <source>
        <strain evidence="6 7">NL-1724</strain>
    </source>
</reference>
<sequence length="594" mass="66481">MFAYIKLDVFALQLSITPHKKHNECLTTVGLRIERELAKAHGSGYLTLPSSFIHSRLYKTALRGLDMTTIPEQKPYTDDDWKSVLKALDGLFSFNHILEAAFNNGSPASRAKIIKDIIPRAWEWMLFFHPDSGGYCDGDKDMLTVAATGFHWTVLGLGNSEECCLRTLIAVIFRLVRLPEGCDAMRAIPGSIRPIYSLWRAASRHAYKPIPYLDGLAACAMTACSYLCAGVEESPVRLELADEVASRGPTEGQYLSKRLRTLLEEPHNFGDILNHTQFVALIVAHREKPRPHLRGVLWLIGAAIRATEGPSAQRYAQALVSPAGKDIRHEHIRSCLRLLTDLRSELHGATDIIRLVKSGILHGLWSTLHQFPMSTLGAMVVENLDHLFKPALIFPSVVKAVLMSFARDSLEVHVPDRLGFGAWNDFGALLCERMQTATLLTKKIKDMQYCHNKECQSAGQHLRRCPCGDAFYCSKPCQAAHWSQHRDHCDQRTFASPPPLVAVPTHLHPKVPVHSTARQFDWYFIRHCAREDARRMLHLGGDCDAVVVDYTNAMGEGDTVQWLDTQSNARKTIVSAKIAMGRMITIAVFGRVHL</sequence>
<evidence type="ECO:0000256" key="1">
    <source>
        <dbReference type="ARBA" id="ARBA00022723"/>
    </source>
</evidence>
<dbReference type="InterPro" id="IPR002893">
    <property type="entry name" value="Znf_MYND"/>
</dbReference>
<gene>
    <name evidence="6" type="ORF">BD626DRAFT_410262</name>
</gene>
<evidence type="ECO:0000313" key="7">
    <source>
        <dbReference type="Proteomes" id="UP000320762"/>
    </source>
</evidence>
<evidence type="ECO:0000259" key="5">
    <source>
        <dbReference type="PROSITE" id="PS50865"/>
    </source>
</evidence>
<comment type="caution">
    <text evidence="6">The sequence shown here is derived from an EMBL/GenBank/DDBJ whole genome shotgun (WGS) entry which is preliminary data.</text>
</comment>
<dbReference type="Pfam" id="PF01753">
    <property type="entry name" value="zf-MYND"/>
    <property type="match status" value="1"/>
</dbReference>
<dbReference type="GO" id="GO:0008270">
    <property type="term" value="F:zinc ion binding"/>
    <property type="evidence" value="ECO:0007669"/>
    <property type="project" value="UniProtKB-KW"/>
</dbReference>
<dbReference type="Proteomes" id="UP000320762">
    <property type="component" value="Unassembled WGS sequence"/>
</dbReference>
<keyword evidence="7" id="KW-1185">Reference proteome</keyword>
<keyword evidence="3" id="KW-0862">Zinc</keyword>
<proteinExistence type="predicted"/>
<keyword evidence="1" id="KW-0479">Metal-binding</keyword>
<evidence type="ECO:0000313" key="6">
    <source>
        <dbReference type="EMBL" id="TRM58688.1"/>
    </source>
</evidence>
<feature type="domain" description="MYND-type" evidence="5">
    <location>
        <begin position="452"/>
        <end position="489"/>
    </location>
</feature>
<keyword evidence="2 4" id="KW-0863">Zinc-finger</keyword>
<protein>
    <recommendedName>
        <fullName evidence="5">MYND-type domain-containing protein</fullName>
    </recommendedName>
</protein>
<evidence type="ECO:0000256" key="4">
    <source>
        <dbReference type="PROSITE-ProRule" id="PRU00134"/>
    </source>
</evidence>
<dbReference type="OrthoDB" id="2901807at2759"/>
<evidence type="ECO:0000256" key="3">
    <source>
        <dbReference type="ARBA" id="ARBA00022833"/>
    </source>
</evidence>
<accession>A0A550C1R4</accession>
<organism evidence="6 7">
    <name type="scientific">Schizophyllum amplum</name>
    <dbReference type="NCBI Taxonomy" id="97359"/>
    <lineage>
        <taxon>Eukaryota</taxon>
        <taxon>Fungi</taxon>
        <taxon>Dikarya</taxon>
        <taxon>Basidiomycota</taxon>
        <taxon>Agaricomycotina</taxon>
        <taxon>Agaricomycetes</taxon>
        <taxon>Agaricomycetidae</taxon>
        <taxon>Agaricales</taxon>
        <taxon>Schizophyllaceae</taxon>
        <taxon>Schizophyllum</taxon>
    </lineage>
</organism>
<dbReference type="EMBL" id="VDMD01000034">
    <property type="protein sequence ID" value="TRM58688.1"/>
    <property type="molecule type" value="Genomic_DNA"/>
</dbReference>
<dbReference type="AlphaFoldDB" id="A0A550C1R4"/>
<dbReference type="PROSITE" id="PS50865">
    <property type="entry name" value="ZF_MYND_2"/>
    <property type="match status" value="1"/>
</dbReference>
<dbReference type="SUPFAM" id="SSF144232">
    <property type="entry name" value="HIT/MYND zinc finger-like"/>
    <property type="match status" value="1"/>
</dbReference>
<evidence type="ECO:0000256" key="2">
    <source>
        <dbReference type="ARBA" id="ARBA00022771"/>
    </source>
</evidence>
<name>A0A550C1R4_9AGAR</name>
<dbReference type="Gene3D" id="6.10.140.2220">
    <property type="match status" value="1"/>
</dbReference>